<keyword evidence="1" id="KW-0732">Signal</keyword>
<sequence length="99" mass="11802">MMIIIIMMMIVIEKLVSDFNSGLLSIILRLLFRLKRNLSSAFSRPPNFPSSSPSSFFSFSTYSSVTFRLYHQFFYFILSLYLYLKHYLSPFPIVHCYYR</sequence>
<evidence type="ECO:0000313" key="2">
    <source>
        <dbReference type="EMBL" id="EFO12257.1"/>
    </source>
</evidence>
<protein>
    <submittedName>
        <fullName evidence="2">Uncharacterized protein</fullName>
    </submittedName>
</protein>
<dbReference type="InParanoid" id="A0A1S0TDS2"/>
<dbReference type="CTD" id="9953776"/>
<dbReference type="AlphaFoldDB" id="A0A1S0TDS2"/>
<dbReference type="KEGG" id="loa:LOAG_16276"/>
<organism evidence="2">
    <name type="scientific">Loa loa</name>
    <name type="common">Eye worm</name>
    <name type="synonym">Filaria loa</name>
    <dbReference type="NCBI Taxonomy" id="7209"/>
    <lineage>
        <taxon>Eukaryota</taxon>
        <taxon>Metazoa</taxon>
        <taxon>Ecdysozoa</taxon>
        <taxon>Nematoda</taxon>
        <taxon>Chromadorea</taxon>
        <taxon>Rhabditida</taxon>
        <taxon>Spirurina</taxon>
        <taxon>Spiruromorpha</taxon>
        <taxon>Filarioidea</taxon>
        <taxon>Onchocercidae</taxon>
        <taxon>Loa</taxon>
    </lineage>
</organism>
<feature type="signal peptide" evidence="1">
    <location>
        <begin position="1"/>
        <end position="17"/>
    </location>
</feature>
<evidence type="ECO:0000256" key="1">
    <source>
        <dbReference type="SAM" id="SignalP"/>
    </source>
</evidence>
<dbReference type="GeneID" id="9953776"/>
<accession>A0A1S0TDS2</accession>
<feature type="chain" id="PRO_5010160152" evidence="1">
    <location>
        <begin position="18"/>
        <end position="99"/>
    </location>
</feature>
<dbReference type="EMBL" id="JH717395">
    <property type="protein sequence ID" value="EFO12257.1"/>
    <property type="molecule type" value="Genomic_DNA"/>
</dbReference>
<proteinExistence type="predicted"/>
<reference evidence="2" key="1">
    <citation type="submission" date="2012-04" db="EMBL/GenBank/DDBJ databases">
        <title>The Genome Sequence of Loa loa.</title>
        <authorList>
            <consortium name="The Broad Institute Genome Sequencing Platform"/>
            <consortium name="Broad Institute Genome Sequencing Center for Infectious Disease"/>
            <person name="Nutman T.B."/>
            <person name="Fink D.L."/>
            <person name="Russ C."/>
            <person name="Young S."/>
            <person name="Zeng Q."/>
            <person name="Gargeya S."/>
            <person name="Alvarado L."/>
            <person name="Berlin A."/>
            <person name="Chapman S.B."/>
            <person name="Chen Z."/>
            <person name="Freedman E."/>
            <person name="Gellesch M."/>
            <person name="Goldberg J."/>
            <person name="Griggs A."/>
            <person name="Gujja S."/>
            <person name="Heilman E.R."/>
            <person name="Heiman D."/>
            <person name="Howarth C."/>
            <person name="Mehta T."/>
            <person name="Neiman D."/>
            <person name="Pearson M."/>
            <person name="Roberts A."/>
            <person name="Saif S."/>
            <person name="Shea T."/>
            <person name="Shenoy N."/>
            <person name="Sisk P."/>
            <person name="Stolte C."/>
            <person name="Sykes S."/>
            <person name="White J."/>
            <person name="Yandava C."/>
            <person name="Haas B."/>
            <person name="Henn M.R."/>
            <person name="Nusbaum C."/>
            <person name="Birren B."/>
        </authorList>
    </citation>
    <scope>NUCLEOTIDE SEQUENCE [LARGE SCALE GENOMIC DNA]</scope>
</reference>
<gene>
    <name evidence="2" type="ORF">LOAG_16276</name>
</gene>
<name>A0A1S0TDS2_LOALO</name>
<dbReference type="RefSeq" id="XP_003151812.1">
    <property type="nucleotide sequence ID" value="XM_003151764.1"/>
</dbReference>